<organism evidence="2 3">
    <name type="scientific">Bradyrhizobium niftali</name>
    <dbReference type="NCBI Taxonomy" id="2560055"/>
    <lineage>
        <taxon>Bacteria</taxon>
        <taxon>Pseudomonadati</taxon>
        <taxon>Pseudomonadota</taxon>
        <taxon>Alphaproteobacteria</taxon>
        <taxon>Hyphomicrobiales</taxon>
        <taxon>Nitrobacteraceae</taxon>
        <taxon>Bradyrhizobium</taxon>
    </lineage>
</organism>
<keyword evidence="1" id="KW-1133">Transmembrane helix</keyword>
<evidence type="ECO:0000256" key="1">
    <source>
        <dbReference type="SAM" id="Phobius"/>
    </source>
</evidence>
<protein>
    <submittedName>
        <fullName evidence="2">Uncharacterized protein</fullName>
    </submittedName>
</protein>
<keyword evidence="1" id="KW-0812">Transmembrane</keyword>
<dbReference type="Proteomes" id="UP000297966">
    <property type="component" value="Unassembled WGS sequence"/>
</dbReference>
<name>A0A4Y9LQN2_9BRAD</name>
<keyword evidence="1" id="KW-0472">Membrane</keyword>
<dbReference type="RefSeq" id="WP_135176746.1">
    <property type="nucleotide sequence ID" value="NZ_SPQT01000017.1"/>
</dbReference>
<proteinExistence type="predicted"/>
<dbReference type="EMBL" id="SPQT01000017">
    <property type="protein sequence ID" value="TFV44794.1"/>
    <property type="molecule type" value="Genomic_DNA"/>
</dbReference>
<evidence type="ECO:0000313" key="3">
    <source>
        <dbReference type="Proteomes" id="UP000297966"/>
    </source>
</evidence>
<evidence type="ECO:0000313" key="2">
    <source>
        <dbReference type="EMBL" id="TFV44794.1"/>
    </source>
</evidence>
<comment type="caution">
    <text evidence="2">The sequence shown here is derived from an EMBL/GenBank/DDBJ whole genome shotgun (WGS) entry which is preliminary data.</text>
</comment>
<accession>A0A4Y9LQN2</accession>
<dbReference type="AlphaFoldDB" id="A0A4Y9LQN2"/>
<feature type="transmembrane region" description="Helical" evidence="1">
    <location>
        <begin position="12"/>
        <end position="33"/>
    </location>
</feature>
<keyword evidence="3" id="KW-1185">Reference proteome</keyword>
<reference evidence="2 3" key="1">
    <citation type="submission" date="2019-03" db="EMBL/GenBank/DDBJ databases">
        <title>Bradyrhizobium diversity isolated from nodules of Chamaecrista fasciculata.</title>
        <authorList>
            <person name="Klepa M.S."/>
            <person name="Urquiaga M.O."/>
            <person name="Hungria M."/>
            <person name="Delamuta J.R."/>
        </authorList>
    </citation>
    <scope>NUCLEOTIDE SEQUENCE [LARGE SCALE GENOMIC DNA]</scope>
    <source>
        <strain evidence="2 3">CNPSo 3448</strain>
    </source>
</reference>
<sequence length="67" mass="7665">MTQQPAKRIPQWLMIDLLVIVVSLATIGLFMAIHDPTTREAHTPVAHDQPAGDRRIASDYYRHLYSH</sequence>
<gene>
    <name evidence="2" type="ORF">E4K65_27295</name>
</gene>